<organism evidence="12 13">
    <name type="scientific">Methanoculleus methanifontis</name>
    <dbReference type="NCBI Taxonomy" id="2584086"/>
    <lineage>
        <taxon>Archaea</taxon>
        <taxon>Methanobacteriati</taxon>
        <taxon>Methanobacteriota</taxon>
        <taxon>Stenosarchaea group</taxon>
        <taxon>Methanomicrobia</taxon>
        <taxon>Methanomicrobiales</taxon>
        <taxon>Methanomicrobiaceae</taxon>
        <taxon>Methanoculleus</taxon>
    </lineage>
</organism>
<dbReference type="RefSeq" id="WP_301676620.1">
    <property type="nucleotide sequence ID" value="NZ_VCYI01000003.1"/>
</dbReference>
<gene>
    <name evidence="12" type="ORF">FGW20_03035</name>
</gene>
<feature type="transmembrane region" description="Helical" evidence="10">
    <location>
        <begin position="554"/>
        <end position="574"/>
    </location>
</feature>
<reference evidence="12" key="1">
    <citation type="submission" date="2019-05" db="EMBL/GenBank/DDBJ databases">
        <title>Isolation and characterization of methanogens from the cold seep sediment at Four-Way Closure Ridge.</title>
        <authorList>
            <person name="You Y.-T."/>
            <person name="Chen S.-C."/>
            <person name="Zhang W.-L."/>
            <person name="Lai M.-C."/>
        </authorList>
    </citation>
    <scope>NUCLEOTIDE SEQUENCE</scope>
    <source>
        <strain evidence="12">FWC-SCC3</strain>
    </source>
</reference>
<comment type="similarity">
    <text evidence="2 10">Belongs to the V-ATPase 116 kDa subunit family.</text>
</comment>
<evidence type="ECO:0000256" key="6">
    <source>
        <dbReference type="ARBA" id="ARBA00023065"/>
    </source>
</evidence>
<dbReference type="NCBIfam" id="NF004430">
    <property type="entry name" value="PRK05771.2-4"/>
    <property type="match status" value="1"/>
</dbReference>
<feature type="transmembrane region" description="Helical" evidence="10">
    <location>
        <begin position="345"/>
        <end position="374"/>
    </location>
</feature>
<dbReference type="InterPro" id="IPR002490">
    <property type="entry name" value="V-ATPase_116kDa_su"/>
</dbReference>
<dbReference type="PANTHER" id="PTHR11629">
    <property type="entry name" value="VACUOLAR PROTON ATPASES"/>
    <property type="match status" value="1"/>
</dbReference>
<keyword evidence="3 10" id="KW-0813">Transport</keyword>
<evidence type="ECO:0000256" key="5">
    <source>
        <dbReference type="ARBA" id="ARBA00022989"/>
    </source>
</evidence>
<feature type="transmembrane region" description="Helical" evidence="10">
    <location>
        <begin position="386"/>
        <end position="405"/>
    </location>
</feature>
<dbReference type="PANTHER" id="PTHR11629:SF63">
    <property type="entry name" value="V-TYPE PROTON ATPASE SUBUNIT A"/>
    <property type="match status" value="1"/>
</dbReference>
<proteinExistence type="inferred from homology"/>
<accession>A0ABT8M2C5</accession>
<keyword evidence="6 10" id="KW-0406">Ion transport</keyword>
<evidence type="ECO:0000256" key="8">
    <source>
        <dbReference type="ARBA" id="ARBA00059506"/>
    </source>
</evidence>
<keyword evidence="7 10" id="KW-0472">Membrane</keyword>
<protein>
    <recommendedName>
        <fullName evidence="9 10">A-type ATP synthase subunit I</fullName>
    </recommendedName>
</protein>
<comment type="subcellular location">
    <subcellularLocation>
        <location evidence="1">Membrane</location>
        <topology evidence="1">Multi-pass membrane protein</topology>
    </subcellularLocation>
</comment>
<dbReference type="Pfam" id="PF01496">
    <property type="entry name" value="V_ATPase_I"/>
    <property type="match status" value="2"/>
</dbReference>
<feature type="transmembrane region" description="Helical" evidence="10">
    <location>
        <begin position="440"/>
        <end position="463"/>
    </location>
</feature>
<comment type="function">
    <text evidence="8">Component of the A-type ATP synthase that produces ATP from ADP in the presence of a proton gradient across the membrane.</text>
</comment>
<keyword evidence="13" id="KW-1185">Reference proteome</keyword>
<dbReference type="EMBL" id="VCYI01000003">
    <property type="protein sequence ID" value="MDN7012036.1"/>
    <property type="molecule type" value="Genomic_DNA"/>
</dbReference>
<evidence type="ECO:0000313" key="13">
    <source>
        <dbReference type="Proteomes" id="UP001168423"/>
    </source>
</evidence>
<evidence type="ECO:0000256" key="3">
    <source>
        <dbReference type="ARBA" id="ARBA00022448"/>
    </source>
</evidence>
<feature type="transmembrane region" description="Helical" evidence="10">
    <location>
        <begin position="509"/>
        <end position="533"/>
    </location>
</feature>
<evidence type="ECO:0000256" key="10">
    <source>
        <dbReference type="RuleBase" id="RU361189"/>
    </source>
</evidence>
<feature type="coiled-coil region" evidence="11">
    <location>
        <begin position="215"/>
        <end position="242"/>
    </location>
</feature>
<evidence type="ECO:0000256" key="1">
    <source>
        <dbReference type="ARBA" id="ARBA00004141"/>
    </source>
</evidence>
<feature type="transmembrane region" description="Helical" evidence="10">
    <location>
        <begin position="475"/>
        <end position="497"/>
    </location>
</feature>
<keyword evidence="11" id="KW-0175">Coiled coil</keyword>
<evidence type="ECO:0000256" key="7">
    <source>
        <dbReference type="ARBA" id="ARBA00023136"/>
    </source>
</evidence>
<sequence length="653" mass="71878">MLRPERMRRLLIAAPKGEIDAIVRELYRHNVYHIEDFVPESSSEALSIGYPLPEASDAASALTKVRAIENACGIDPENVDVKTKLPASKVREMIRTDLPVIQKEAEDLVGSRSRLETRQKEHEQRARELEPFAAVPLDLEFYRGYARFTVFTGHITRDVDIDVPNEKYFSDKVAGNMVVVVVQNEHREQVERTLLNAGFQAIPVPEETGAPADCMKAHLEEARRIEDEIAAINGKIAGIRERHTDFLVACDELLTADVERAQAPLRFATTEETFITEGWVPEDRADRIQDALGRVTGGRIYIEELDIDDDTVVPVEYENPSFASPTQMLMDIYARPRYSELDPTLMVAIVFPIFFGLILGDVGYGAVLLALSLGLRKFLKGEGGRALLKVLSYASISSIVFGVLYSEAFGFALPWDAMIFSRHLNIGGAAGGHGPQVVELMIVALWIGILHITLGRILGIINARSLYHGKHATKAVISHAGWLGIMWGILLIIWSFFPIPMMPDLTGLPIIAMGFGVAAVIGVVLLVAGIIGIAQENPLEVVELPTIISHVLSYARLTAVGLSSVAIAMVVNYISIGMMIEPQLEAITLTGVIFIVLGILVFLLGHVLNTALGLLGGGLHSIRLHYVEFFTKFYKGGGKKYNPFGMKSKFTEE</sequence>
<keyword evidence="5 10" id="KW-1133">Transmembrane helix</keyword>
<keyword evidence="4 10" id="KW-0812">Transmembrane</keyword>
<evidence type="ECO:0000256" key="2">
    <source>
        <dbReference type="ARBA" id="ARBA00009904"/>
    </source>
</evidence>
<comment type="caution">
    <text evidence="12">The sequence shown here is derived from an EMBL/GenBank/DDBJ whole genome shotgun (WGS) entry which is preliminary data.</text>
</comment>
<dbReference type="Proteomes" id="UP001168423">
    <property type="component" value="Unassembled WGS sequence"/>
</dbReference>
<evidence type="ECO:0000256" key="4">
    <source>
        <dbReference type="ARBA" id="ARBA00022692"/>
    </source>
</evidence>
<evidence type="ECO:0000256" key="9">
    <source>
        <dbReference type="ARBA" id="ARBA00068671"/>
    </source>
</evidence>
<evidence type="ECO:0000313" key="12">
    <source>
        <dbReference type="EMBL" id="MDN7012036.1"/>
    </source>
</evidence>
<evidence type="ECO:0000256" key="11">
    <source>
        <dbReference type="SAM" id="Coils"/>
    </source>
</evidence>
<feature type="transmembrane region" description="Helical" evidence="10">
    <location>
        <begin position="586"/>
        <end position="615"/>
    </location>
</feature>
<name>A0ABT8M2C5_9EURY</name>